<name>A0ABS1DTC1_RUBGE</name>
<protein>
    <submittedName>
        <fullName evidence="1">Uncharacterized protein</fullName>
    </submittedName>
</protein>
<reference evidence="1" key="2">
    <citation type="journal article" date="2020" name="Microorganisms">
        <title>Osmotic Adaptation and Compatible Solute Biosynthesis of Phototrophic Bacteria as Revealed from Genome Analyses.</title>
        <authorList>
            <person name="Imhoff J.F."/>
            <person name="Rahn T."/>
            <person name="Kunzel S."/>
            <person name="Keller A."/>
            <person name="Neulinger S.C."/>
        </authorList>
    </citation>
    <scope>NUCLEOTIDE SEQUENCE</scope>
    <source>
        <strain evidence="1">IM 151</strain>
    </source>
</reference>
<accession>A0ABS1DTC1</accession>
<comment type="caution">
    <text evidence="1">The sequence shown here is derived from an EMBL/GenBank/DDBJ whole genome shotgun (WGS) entry which is preliminary data.</text>
</comment>
<dbReference type="Proteomes" id="UP001041814">
    <property type="component" value="Unassembled WGS sequence"/>
</dbReference>
<reference evidence="1" key="1">
    <citation type="submission" date="2017-08" db="EMBL/GenBank/DDBJ databases">
        <authorList>
            <person name="Imhoff J.F."/>
            <person name="Rahn T."/>
            <person name="Kuenzel S."/>
            <person name="Neulinger S.C."/>
        </authorList>
    </citation>
    <scope>NUCLEOTIDE SEQUENCE</scope>
    <source>
        <strain evidence="1">IM 151</strain>
    </source>
</reference>
<keyword evidence="2" id="KW-1185">Reference proteome</keyword>
<proteinExistence type="predicted"/>
<dbReference type="RefSeq" id="WP_200225416.1">
    <property type="nucleotide sequence ID" value="NZ_NRRT01000001.1"/>
</dbReference>
<organism evidence="1 2">
    <name type="scientific">Rubrivivax gelatinosus</name>
    <name type="common">Rhodocyclus gelatinosus</name>
    <name type="synonym">Rhodopseudomonas gelatinosa</name>
    <dbReference type="NCBI Taxonomy" id="28068"/>
    <lineage>
        <taxon>Bacteria</taxon>
        <taxon>Pseudomonadati</taxon>
        <taxon>Pseudomonadota</taxon>
        <taxon>Betaproteobacteria</taxon>
        <taxon>Burkholderiales</taxon>
        <taxon>Sphaerotilaceae</taxon>
        <taxon>Rubrivivax</taxon>
    </lineage>
</organism>
<dbReference type="EMBL" id="NRRU01000017">
    <property type="protein sequence ID" value="MBK1712415.1"/>
    <property type="molecule type" value="Genomic_DNA"/>
</dbReference>
<evidence type="ECO:0000313" key="1">
    <source>
        <dbReference type="EMBL" id="MBK1712415.1"/>
    </source>
</evidence>
<evidence type="ECO:0000313" key="2">
    <source>
        <dbReference type="Proteomes" id="UP001041814"/>
    </source>
</evidence>
<sequence>MSSGLHVVGRQPLTLRAVVGAVGLAGPRLARLTARRAFVRTKHDFLVAVDDLPGARGDWVLRQVRAAEQPSDLWLLRGAVFDALAEAGKPELEPLLRSSLDTLFPYGMPATDFLCTSALAR</sequence>
<gene>
    <name evidence="1" type="ORF">CKO43_06425</name>
</gene>